<keyword evidence="3" id="KW-1185">Reference proteome</keyword>
<name>A0ABY7T5W0_9SPHI</name>
<organism evidence="2 3">
    <name type="scientific">Mucilaginibacter jinjuensis</name>
    <dbReference type="NCBI Taxonomy" id="1176721"/>
    <lineage>
        <taxon>Bacteria</taxon>
        <taxon>Pseudomonadati</taxon>
        <taxon>Bacteroidota</taxon>
        <taxon>Sphingobacteriia</taxon>
        <taxon>Sphingobacteriales</taxon>
        <taxon>Sphingobacteriaceae</taxon>
        <taxon>Mucilaginibacter</taxon>
    </lineage>
</organism>
<dbReference type="RefSeq" id="WP_273629360.1">
    <property type="nucleotide sequence ID" value="NZ_CP117167.1"/>
</dbReference>
<sequence length="293" mass="31798">MQKSVNTIKKGNDLICYTITWWSYAIVAAIPTKQINTILCCNFIDSEMFCQQTGSSGAGNNINDQINYGNVGGGGSTTNPGGGAGCGFATSTAIKNGKTSNDVTDPCPPTPDLPYLAEMLDTTGLSRFPKLKELAADLPGFLKKYPNITKAIAYYTGFTEAQVTAMMKPGAGPKITVVPNLVSSNGTYSVGEYNPETRELRISESFALGLQVVTSPNAQQATALLLAITAMHEFIHYGRDANHLTYNATDIHGYNVEAGWEFEYNISYQYNTGITASNAFTWVKFYPYNFDLQ</sequence>
<protein>
    <recommendedName>
        <fullName evidence="1">Tox-MPTase3 domain-containing protein</fullName>
    </recommendedName>
</protein>
<gene>
    <name evidence="2" type="ORF">PQO05_20730</name>
</gene>
<feature type="domain" description="Tox-MPTase3" evidence="1">
    <location>
        <begin position="126"/>
        <end position="264"/>
    </location>
</feature>
<accession>A0ABY7T5W0</accession>
<proteinExistence type="predicted"/>
<evidence type="ECO:0000313" key="2">
    <source>
        <dbReference type="EMBL" id="WCT11168.1"/>
    </source>
</evidence>
<evidence type="ECO:0000313" key="3">
    <source>
        <dbReference type="Proteomes" id="UP001216139"/>
    </source>
</evidence>
<dbReference type="Pfam" id="PF15639">
    <property type="entry name" value="Tox-MPTase3"/>
    <property type="match status" value="1"/>
</dbReference>
<dbReference type="Proteomes" id="UP001216139">
    <property type="component" value="Chromosome"/>
</dbReference>
<dbReference type="InterPro" id="IPR028913">
    <property type="entry name" value="Tox-MPTase3_dom"/>
</dbReference>
<reference evidence="2 3" key="1">
    <citation type="submission" date="2023-02" db="EMBL/GenBank/DDBJ databases">
        <title>Genome sequence of Mucilaginibacter jinjuensis strain KACC 16571.</title>
        <authorList>
            <person name="Kim S."/>
            <person name="Heo J."/>
            <person name="Kwon S.-W."/>
        </authorList>
    </citation>
    <scope>NUCLEOTIDE SEQUENCE [LARGE SCALE GENOMIC DNA]</scope>
    <source>
        <strain evidence="2 3">KACC 16571</strain>
    </source>
</reference>
<evidence type="ECO:0000259" key="1">
    <source>
        <dbReference type="Pfam" id="PF15639"/>
    </source>
</evidence>
<dbReference type="EMBL" id="CP117167">
    <property type="protein sequence ID" value="WCT11168.1"/>
    <property type="molecule type" value="Genomic_DNA"/>
</dbReference>